<organism evidence="1 2">
    <name type="scientific">Archangium minus</name>
    <dbReference type="NCBI Taxonomy" id="83450"/>
    <lineage>
        <taxon>Bacteria</taxon>
        <taxon>Pseudomonadati</taxon>
        <taxon>Myxococcota</taxon>
        <taxon>Myxococcia</taxon>
        <taxon>Myxococcales</taxon>
        <taxon>Cystobacterineae</taxon>
        <taxon>Archangiaceae</taxon>
        <taxon>Archangium</taxon>
    </lineage>
</organism>
<accession>A0ABY9WZ59</accession>
<dbReference type="EMBL" id="CP043494">
    <property type="protein sequence ID" value="WNG48422.1"/>
    <property type="molecule type" value="Genomic_DNA"/>
</dbReference>
<evidence type="ECO:0000313" key="2">
    <source>
        <dbReference type="Proteomes" id="UP001611383"/>
    </source>
</evidence>
<evidence type="ECO:0000313" key="1">
    <source>
        <dbReference type="EMBL" id="WNG48422.1"/>
    </source>
</evidence>
<dbReference type="Proteomes" id="UP001611383">
    <property type="component" value="Chromosome"/>
</dbReference>
<gene>
    <name evidence="1" type="ORF">F0U60_33090</name>
</gene>
<dbReference type="RefSeq" id="WP_395805919.1">
    <property type="nucleotide sequence ID" value="NZ_CP043494.1"/>
</dbReference>
<keyword evidence="2" id="KW-1185">Reference proteome</keyword>
<proteinExistence type="predicted"/>
<protein>
    <submittedName>
        <fullName evidence="1">Uncharacterized protein</fullName>
    </submittedName>
</protein>
<name>A0ABY9WZ59_9BACT</name>
<sequence length="163" mass="17768">MTSLLAGTAEANCQAFLSPFFQFVTGPDANRYVTYSYVSMQSNQLVGYSSSEGWTNWLGMMRKNPAGQLDSRVPFDSGPTLQLFSDRRGSNDQPFWMGNADSMDLVVAPDGDVWLISNTWGVTTHIDNPTCANNVLYGFGAPIGNHTSPALYIFSFGITSQIG</sequence>
<reference evidence="1 2" key="1">
    <citation type="submission" date="2019-08" db="EMBL/GenBank/DDBJ databases">
        <title>Archangium and Cystobacter genomes.</title>
        <authorList>
            <person name="Chen I.-C.K."/>
            <person name="Wielgoss S."/>
        </authorList>
    </citation>
    <scope>NUCLEOTIDE SEQUENCE [LARGE SCALE GENOMIC DNA]</scope>
    <source>
        <strain evidence="1 2">Cbm 6</strain>
    </source>
</reference>